<dbReference type="Proteomes" id="UP000027265">
    <property type="component" value="Unassembled WGS sequence"/>
</dbReference>
<dbReference type="GO" id="GO:0016616">
    <property type="term" value="F:oxidoreductase activity, acting on the CH-OH group of donors, NAD or NADP as acceptor"/>
    <property type="evidence" value="ECO:0007669"/>
    <property type="project" value="TreeGrafter"/>
</dbReference>
<dbReference type="InParanoid" id="A0A067P6I4"/>
<dbReference type="Pfam" id="PF01370">
    <property type="entry name" value="Epimerase"/>
    <property type="match status" value="1"/>
</dbReference>
<dbReference type="InterPro" id="IPR050425">
    <property type="entry name" value="NAD(P)_dehydrat-like"/>
</dbReference>
<evidence type="ECO:0000313" key="5">
    <source>
        <dbReference type="Proteomes" id="UP000027265"/>
    </source>
</evidence>
<dbReference type="PANTHER" id="PTHR10366:SF564">
    <property type="entry name" value="STEROL-4-ALPHA-CARBOXYLATE 3-DEHYDROGENASE, DECARBOXYLATING"/>
    <property type="match status" value="1"/>
</dbReference>
<dbReference type="SUPFAM" id="SSF51735">
    <property type="entry name" value="NAD(P)-binding Rossmann-fold domains"/>
    <property type="match status" value="1"/>
</dbReference>
<dbReference type="EMBL" id="KL197759">
    <property type="protein sequence ID" value="KDQ50493.1"/>
    <property type="molecule type" value="Genomic_DNA"/>
</dbReference>
<dbReference type="Gene3D" id="3.40.50.720">
    <property type="entry name" value="NAD(P)-binding Rossmann-like Domain"/>
    <property type="match status" value="1"/>
</dbReference>
<evidence type="ECO:0000256" key="1">
    <source>
        <dbReference type="ARBA" id="ARBA00023002"/>
    </source>
</evidence>
<dbReference type="STRING" id="933084.A0A067P6I4"/>
<evidence type="ECO:0000259" key="3">
    <source>
        <dbReference type="Pfam" id="PF01370"/>
    </source>
</evidence>
<dbReference type="HOGENOM" id="CLU_007383_9_2_1"/>
<protein>
    <recommendedName>
        <fullName evidence="3">NAD-dependent epimerase/dehydratase domain-containing protein</fullName>
    </recommendedName>
</protein>
<accession>A0A067P6I4</accession>
<comment type="similarity">
    <text evidence="2">Belongs to the NAD(P)-dependent epimerase/dehydratase family. Dihydroflavonol-4-reductase subfamily.</text>
</comment>
<organism evidence="4 5">
    <name type="scientific">Jaapia argillacea MUCL 33604</name>
    <dbReference type="NCBI Taxonomy" id="933084"/>
    <lineage>
        <taxon>Eukaryota</taxon>
        <taxon>Fungi</taxon>
        <taxon>Dikarya</taxon>
        <taxon>Basidiomycota</taxon>
        <taxon>Agaricomycotina</taxon>
        <taxon>Agaricomycetes</taxon>
        <taxon>Agaricomycetidae</taxon>
        <taxon>Jaapiales</taxon>
        <taxon>Jaapiaceae</taxon>
        <taxon>Jaapia</taxon>
    </lineage>
</organism>
<dbReference type="OrthoDB" id="2735536at2759"/>
<keyword evidence="5" id="KW-1185">Reference proteome</keyword>
<proteinExistence type="inferred from homology"/>
<evidence type="ECO:0000313" key="4">
    <source>
        <dbReference type="EMBL" id="KDQ50493.1"/>
    </source>
</evidence>
<keyword evidence="1" id="KW-0560">Oxidoreductase</keyword>
<name>A0A067P6I4_9AGAM</name>
<feature type="domain" description="NAD-dependent epimerase/dehydratase" evidence="3">
    <location>
        <begin position="9"/>
        <end position="255"/>
    </location>
</feature>
<dbReference type="PANTHER" id="PTHR10366">
    <property type="entry name" value="NAD DEPENDENT EPIMERASE/DEHYDRATASE"/>
    <property type="match status" value="1"/>
</dbReference>
<sequence>MTLSSKPLILVTGASGFVGSNIVYEALKAGYRVRGTVRSKKVDLIKEAYATYKDQFEVIPIDDVASSDFSVALKEIEAVIHVASPLPWAANAEKTLDGAINGALNVLRQGEAVGIKKFVITSSLSAFYTASDPKTYSDHIITDKDWNSATKEQALTPGAPSMFIYGTSKTLAEKAVWEFAAQHPHIDVTTFGPPFIYGPFAPGSTPAEPTESALSTNSFIYGLLNGTLPPDIGRRSVDVRDVARAHVAALTAPDHTEFPSGQDRKRMLVAAPTLDWRALVQYLGEKRPEIKSRLPIVEEPPRQLASIDVSRAREVLGLESFTPGEEAILAAVDDLLRLEVEWKRNSLKV</sequence>
<dbReference type="AlphaFoldDB" id="A0A067P6I4"/>
<dbReference type="InterPro" id="IPR001509">
    <property type="entry name" value="Epimerase_deHydtase"/>
</dbReference>
<dbReference type="InterPro" id="IPR036291">
    <property type="entry name" value="NAD(P)-bd_dom_sf"/>
</dbReference>
<evidence type="ECO:0000256" key="2">
    <source>
        <dbReference type="ARBA" id="ARBA00023445"/>
    </source>
</evidence>
<gene>
    <name evidence="4" type="ORF">JAAARDRAFT_74144</name>
</gene>
<reference evidence="5" key="1">
    <citation type="journal article" date="2014" name="Proc. Natl. Acad. Sci. U.S.A.">
        <title>Extensive sampling of basidiomycete genomes demonstrates inadequacy of the white-rot/brown-rot paradigm for wood decay fungi.</title>
        <authorList>
            <person name="Riley R."/>
            <person name="Salamov A.A."/>
            <person name="Brown D.W."/>
            <person name="Nagy L.G."/>
            <person name="Floudas D."/>
            <person name="Held B.W."/>
            <person name="Levasseur A."/>
            <person name="Lombard V."/>
            <person name="Morin E."/>
            <person name="Otillar R."/>
            <person name="Lindquist E.A."/>
            <person name="Sun H."/>
            <person name="LaButti K.M."/>
            <person name="Schmutz J."/>
            <person name="Jabbour D."/>
            <person name="Luo H."/>
            <person name="Baker S.E."/>
            <person name="Pisabarro A.G."/>
            <person name="Walton J.D."/>
            <person name="Blanchette R.A."/>
            <person name="Henrissat B."/>
            <person name="Martin F."/>
            <person name="Cullen D."/>
            <person name="Hibbett D.S."/>
            <person name="Grigoriev I.V."/>
        </authorList>
    </citation>
    <scope>NUCLEOTIDE SEQUENCE [LARGE SCALE GENOMIC DNA]</scope>
    <source>
        <strain evidence="5">MUCL 33604</strain>
    </source>
</reference>